<dbReference type="InterPro" id="IPR011234">
    <property type="entry name" value="Fumarylacetoacetase-like_C"/>
</dbReference>
<dbReference type="InterPro" id="IPR036663">
    <property type="entry name" value="Fumarylacetoacetase_C_sf"/>
</dbReference>
<organism evidence="5 6">
    <name type="scientific">Streptomyces pathocidini</name>
    <dbReference type="NCBI Taxonomy" id="1650571"/>
    <lineage>
        <taxon>Bacteria</taxon>
        <taxon>Bacillati</taxon>
        <taxon>Actinomycetota</taxon>
        <taxon>Actinomycetes</taxon>
        <taxon>Kitasatosporales</taxon>
        <taxon>Streptomycetaceae</taxon>
        <taxon>Streptomyces</taxon>
    </lineage>
</organism>
<dbReference type="InterPro" id="IPR051121">
    <property type="entry name" value="FAH"/>
</dbReference>
<keyword evidence="6" id="KW-1185">Reference proteome</keyword>
<dbReference type="Gene3D" id="3.90.850.10">
    <property type="entry name" value="Fumarylacetoacetase-like, C-terminal domain"/>
    <property type="match status" value="1"/>
</dbReference>
<proteinExistence type="inferred from homology"/>
<protein>
    <submittedName>
        <fullName evidence="5">Fumarylacetoacetate hydrolase family protein</fullName>
    </submittedName>
</protein>
<evidence type="ECO:0000259" key="4">
    <source>
        <dbReference type="Pfam" id="PF10370"/>
    </source>
</evidence>
<comment type="caution">
    <text evidence="5">The sequence shown here is derived from an EMBL/GenBank/DDBJ whole genome shotgun (WGS) entry which is preliminary data.</text>
</comment>
<dbReference type="RefSeq" id="WP_055471415.1">
    <property type="nucleotide sequence ID" value="NZ_JBIRWE010000001.1"/>
</dbReference>
<dbReference type="PANTHER" id="PTHR42796:SF7">
    <property type="entry name" value="2-DEHYDRO-3-DEOXY-D-ARABINONATE DEHYDRATASE"/>
    <property type="match status" value="1"/>
</dbReference>
<dbReference type="Pfam" id="PF10370">
    <property type="entry name" value="Rv2993c-like_N"/>
    <property type="match status" value="1"/>
</dbReference>
<comment type="similarity">
    <text evidence="1">Belongs to the FAH family.</text>
</comment>
<evidence type="ECO:0000313" key="5">
    <source>
        <dbReference type="EMBL" id="MFI1963197.1"/>
    </source>
</evidence>
<sequence>MHIVRYAEGSGPARVAILDEAGIAPLEEVADLAELLRLPLAGIRSLTEEAAAGGERLAPDGVRLLAPVDGRTEVWAAGVTYERSREARVEESGQLSVYGAVYEADRPELFLKSVPWRVRTDGQPAGLRGDADNSVPEPELALLVNRHGEIVGATVCDDLTARSVEGENPLYLPQAKIYTGSCSLAARIRPWWEIADPAALGIRMRVLRDGGTAFKGETSTASLHRTFDDLVSWLYRELDLPDGAVLATGTGIVPPLDAGVRPGDTVEIEIDEVGTLTHELVVATPRG</sequence>
<evidence type="ECO:0000256" key="2">
    <source>
        <dbReference type="ARBA" id="ARBA00022723"/>
    </source>
</evidence>
<feature type="domain" description="Fumarylacetoacetase-like C-terminal" evidence="3">
    <location>
        <begin position="150"/>
        <end position="280"/>
    </location>
</feature>
<evidence type="ECO:0000259" key="3">
    <source>
        <dbReference type="Pfam" id="PF01557"/>
    </source>
</evidence>
<dbReference type="GO" id="GO:0016787">
    <property type="term" value="F:hydrolase activity"/>
    <property type="evidence" value="ECO:0007669"/>
    <property type="project" value="UniProtKB-KW"/>
</dbReference>
<dbReference type="InterPro" id="IPR018833">
    <property type="entry name" value="Rv2993c-like_N"/>
</dbReference>
<feature type="domain" description="Rv2993c-like N-terminal" evidence="4">
    <location>
        <begin position="1"/>
        <end position="67"/>
    </location>
</feature>
<gene>
    <name evidence="5" type="ORF">ACH429_03505</name>
</gene>
<dbReference type="Pfam" id="PF01557">
    <property type="entry name" value="FAA_hydrolase"/>
    <property type="match status" value="1"/>
</dbReference>
<dbReference type="PANTHER" id="PTHR42796">
    <property type="entry name" value="FUMARYLACETOACETATE HYDROLASE DOMAIN-CONTAINING PROTEIN 2A-RELATED"/>
    <property type="match status" value="1"/>
</dbReference>
<name>A0ABW7UP12_9ACTN</name>
<keyword evidence="5" id="KW-0378">Hydrolase</keyword>
<evidence type="ECO:0000256" key="1">
    <source>
        <dbReference type="ARBA" id="ARBA00010211"/>
    </source>
</evidence>
<dbReference type="Proteomes" id="UP001611548">
    <property type="component" value="Unassembled WGS sequence"/>
</dbReference>
<keyword evidence="2" id="KW-0479">Metal-binding</keyword>
<evidence type="ECO:0000313" key="6">
    <source>
        <dbReference type="Proteomes" id="UP001611548"/>
    </source>
</evidence>
<accession>A0ABW7UP12</accession>
<dbReference type="EMBL" id="JBIRWE010000001">
    <property type="protein sequence ID" value="MFI1963197.1"/>
    <property type="molecule type" value="Genomic_DNA"/>
</dbReference>
<reference evidence="5 6" key="1">
    <citation type="submission" date="2024-10" db="EMBL/GenBank/DDBJ databases">
        <title>The Natural Products Discovery Center: Release of the First 8490 Sequenced Strains for Exploring Actinobacteria Biosynthetic Diversity.</title>
        <authorList>
            <person name="Kalkreuter E."/>
            <person name="Kautsar S.A."/>
            <person name="Yang D."/>
            <person name="Bader C.D."/>
            <person name="Teijaro C.N."/>
            <person name="Fluegel L."/>
            <person name="Davis C.M."/>
            <person name="Simpson J.R."/>
            <person name="Lauterbach L."/>
            <person name="Steele A.D."/>
            <person name="Gui C."/>
            <person name="Meng S."/>
            <person name="Li G."/>
            <person name="Viehrig K."/>
            <person name="Ye F."/>
            <person name="Su P."/>
            <person name="Kiefer A.F."/>
            <person name="Nichols A."/>
            <person name="Cepeda A.J."/>
            <person name="Yan W."/>
            <person name="Fan B."/>
            <person name="Jiang Y."/>
            <person name="Adhikari A."/>
            <person name="Zheng C.-J."/>
            <person name="Schuster L."/>
            <person name="Cowan T.M."/>
            <person name="Smanski M.J."/>
            <person name="Chevrette M.G."/>
            <person name="De Carvalho L.P.S."/>
            <person name="Shen B."/>
        </authorList>
    </citation>
    <scope>NUCLEOTIDE SEQUENCE [LARGE SCALE GENOMIC DNA]</scope>
    <source>
        <strain evidence="5 6">NPDC020327</strain>
    </source>
</reference>
<dbReference type="SUPFAM" id="SSF56529">
    <property type="entry name" value="FAH"/>
    <property type="match status" value="1"/>
</dbReference>